<evidence type="ECO:0000256" key="2">
    <source>
        <dbReference type="ARBA" id="ARBA00010488"/>
    </source>
</evidence>
<dbReference type="Pfam" id="PF04464">
    <property type="entry name" value="Glyphos_transf"/>
    <property type="match status" value="1"/>
</dbReference>
<evidence type="ECO:0000256" key="6">
    <source>
        <dbReference type="ARBA" id="ARBA00023136"/>
    </source>
</evidence>
<feature type="domain" description="Glycosyltransferase 2-like" evidence="8">
    <location>
        <begin position="139"/>
        <end position="212"/>
    </location>
</feature>
<evidence type="ECO:0000256" key="1">
    <source>
        <dbReference type="ARBA" id="ARBA00004202"/>
    </source>
</evidence>
<evidence type="ECO:0000256" key="7">
    <source>
        <dbReference type="SAM" id="MobiDB-lite"/>
    </source>
</evidence>
<dbReference type="InterPro" id="IPR051612">
    <property type="entry name" value="Teichoic_Acid_Biosynth"/>
</dbReference>
<feature type="region of interest" description="Disordered" evidence="7">
    <location>
        <begin position="558"/>
        <end position="593"/>
    </location>
</feature>
<evidence type="ECO:0000313" key="10">
    <source>
        <dbReference type="Proteomes" id="UP000830115"/>
    </source>
</evidence>
<dbReference type="InterPro" id="IPR043148">
    <property type="entry name" value="TagF_C"/>
</dbReference>
<dbReference type="CDD" id="cd00761">
    <property type="entry name" value="Glyco_tranf_GTA_type"/>
    <property type="match status" value="1"/>
</dbReference>
<reference evidence="9" key="1">
    <citation type="submission" date="2021-10" db="EMBL/GenBank/DDBJ databases">
        <title>Streptomyces nigrumlapis sp.nov.,an antimicrobial producing actinobacterium isolated from Black Gobi rocks.</title>
        <authorList>
            <person name="Wen Y."/>
            <person name="Zhang W."/>
            <person name="Liu X.G."/>
        </authorList>
    </citation>
    <scope>NUCLEOTIDE SEQUENCE</scope>
    <source>
        <strain evidence="9">ST13-2-2</strain>
    </source>
</reference>
<dbReference type="InterPro" id="IPR029044">
    <property type="entry name" value="Nucleotide-diphossugar_trans"/>
</dbReference>
<evidence type="ECO:0000256" key="3">
    <source>
        <dbReference type="ARBA" id="ARBA00022475"/>
    </source>
</evidence>
<feature type="compositionally biased region" description="Gly residues" evidence="7">
    <location>
        <begin position="97"/>
        <end position="118"/>
    </location>
</feature>
<name>A0ABY4MFL5_9ACTN</name>
<dbReference type="SUPFAM" id="SSF53756">
    <property type="entry name" value="UDP-Glycosyltransferase/glycogen phosphorylase"/>
    <property type="match status" value="1"/>
</dbReference>
<dbReference type="SUPFAM" id="SSF53448">
    <property type="entry name" value="Nucleotide-diphospho-sugar transferases"/>
    <property type="match status" value="1"/>
</dbReference>
<evidence type="ECO:0000256" key="4">
    <source>
        <dbReference type="ARBA" id="ARBA00022679"/>
    </source>
</evidence>
<dbReference type="EMBL" id="CP086322">
    <property type="protein sequence ID" value="UQA95141.1"/>
    <property type="molecule type" value="Genomic_DNA"/>
</dbReference>
<dbReference type="Pfam" id="PF00535">
    <property type="entry name" value="Glycos_transf_2"/>
    <property type="match status" value="1"/>
</dbReference>
<dbReference type="Gene3D" id="3.40.50.12580">
    <property type="match status" value="1"/>
</dbReference>
<dbReference type="InterPro" id="IPR001173">
    <property type="entry name" value="Glyco_trans_2-like"/>
</dbReference>
<dbReference type="Gene3D" id="3.40.50.11820">
    <property type="match status" value="1"/>
</dbReference>
<comment type="similarity">
    <text evidence="2">Belongs to the CDP-glycerol glycerophosphotransferase family.</text>
</comment>
<dbReference type="InterPro" id="IPR007554">
    <property type="entry name" value="Glycerophosphate_synth"/>
</dbReference>
<proteinExistence type="inferred from homology"/>
<dbReference type="Gene3D" id="3.90.550.10">
    <property type="entry name" value="Spore Coat Polysaccharide Biosynthesis Protein SpsA, Chain A"/>
    <property type="match status" value="1"/>
</dbReference>
<protein>
    <submittedName>
        <fullName evidence="9">CDP-glycerol glycerophosphotransferase family protein</fullName>
    </submittedName>
</protein>
<accession>A0ABY4MFL5</accession>
<feature type="region of interest" description="Disordered" evidence="7">
    <location>
        <begin position="80"/>
        <end position="138"/>
    </location>
</feature>
<dbReference type="RefSeq" id="WP_248866002.1">
    <property type="nucleotide sequence ID" value="NZ_CP086322.1"/>
</dbReference>
<sequence length="1307" mass="140657">MKPRLTVVVPVHRIEGSERDAEECLESVAAQTLTELDVVLVDAGSWAGSEEEAEEAGAGDGVPGGLARRFAERDPRFRIVRHGGDSYPDGSHSDGSYPGGSDSGGRRSGGLHSGGRHSGGSRSRGSHPGGPSHEAAAPGVGAVRNAGVRHAYPRTDYLAFLDPDDVLLPRAYEDLTGLLDKSGADFATGNVYRLGPGGRRQSPYHPADRETTLRTHITQDLTLLSDHFARNKVFRRAFWERHQLAFPEGGLCDAAVTLPAHFLAEAVDVLHEHVCYWRLPEGPGRHRRIDVRSVRDRFATIAGVRRFLADPARPPWSAYLDDYDRSVLTDGLPELIEALPEATPECRTVFLECARGFLAQVDPRLFPALPVELRMRWYLVRAGRLADLLALLAHEARNPAGFEVTGPPLRKRAVLPLSPPLELPPGVTRLERSDFPVTARVREAVWRDGALLLRGYAYIRNLDAATRHSYLRTAVVAQGRRRILLPLRPVAMPEATAESGQEQHCYDWSGFEVTLDPGRLRRGGRWVEGDWTVGVLLASAGVVRAAALCASESGSGAFPSTYEVGGDGEGDGDGTDGRGDGDEVTDGGHAPVRITPWYANGRLRLSVGRRTRRLAGHRSVAGGVLELTVMAPGPAATPEALPTGTAPGQVPDVLPTMTTSGQAPEALPTATAPGPAPVALRLTHQGTGGVVSVPVERREVVRDAGHLRVTVRVRLDALVAARPTRDGAPRAIPPVHTESWAAELVLPDGGTDVLACAPGLAPVAYPLSHGRELVVAASAAGNVVLHDRTPQPFLDRVIWGADGTLLVVGTLPDAAPHATELVLKHTAHAAETAFAVMQDGSRFHCALPLGGLPSLAGSVPLREGRWTLHLRERGAAGSPLDAPVRFAPAVFDGLPAACTVRGKPLVLDRHRYDEAFVAAGPAVPVTDRGPYRRRMLRERHYPLHRGRPLRDAVLYSSFGGRAYGDSPRAVHEELVRRGPDVEHLWAVRDAQAAVPRTARAVVVGSAEWHGALAHSRWVVTNTHLPDWFTRREGQTVVQTWHGTPLKRIGADLAGTLCAGLAHLAPRPRLGRQWSVLLSPNAHSTPVLRSALGYDGDLLETGLPRTDALFTADRERTTAALRARLGIPYGKKIVLYAPTPRDDRAYDAGHHRLHLPLDLDAARRALADDHVLLVRGHPLVVDRLPAHHAPFALDVTAHPDAAELLLAADVLVTDYSSLAADFANTGRPMLFLTPDLPHYRDTLRGFTLDFEARVPGPLLASTGELVDALGDLEAIAAAGADAYADFRETFCHRDDGGAAARVADLLTE</sequence>
<gene>
    <name evidence="9" type="ORF">K9S39_27720</name>
</gene>
<feature type="region of interest" description="Disordered" evidence="7">
    <location>
        <begin position="46"/>
        <end position="67"/>
    </location>
</feature>
<organism evidence="9 10">
    <name type="scientific">Streptomyces halobius</name>
    <dbReference type="NCBI Taxonomy" id="2879846"/>
    <lineage>
        <taxon>Bacteria</taxon>
        <taxon>Bacillati</taxon>
        <taxon>Actinomycetota</taxon>
        <taxon>Actinomycetes</taxon>
        <taxon>Kitasatosporales</taxon>
        <taxon>Streptomycetaceae</taxon>
        <taxon>Streptomyces</taxon>
    </lineage>
</organism>
<dbReference type="InterPro" id="IPR043149">
    <property type="entry name" value="TagF_N"/>
</dbReference>
<keyword evidence="4" id="KW-0808">Transferase</keyword>
<evidence type="ECO:0000259" key="8">
    <source>
        <dbReference type="Pfam" id="PF00535"/>
    </source>
</evidence>
<keyword evidence="6" id="KW-0472">Membrane</keyword>
<dbReference type="PANTHER" id="PTHR37316">
    <property type="entry name" value="TEICHOIC ACID GLYCEROL-PHOSPHATE PRIMASE"/>
    <property type="match status" value="1"/>
</dbReference>
<keyword evidence="3" id="KW-1003">Cell membrane</keyword>
<keyword evidence="10" id="KW-1185">Reference proteome</keyword>
<keyword evidence="5" id="KW-0777">Teichoic acid biosynthesis</keyword>
<evidence type="ECO:0000313" key="9">
    <source>
        <dbReference type="EMBL" id="UQA95141.1"/>
    </source>
</evidence>
<dbReference type="Proteomes" id="UP000830115">
    <property type="component" value="Chromosome"/>
</dbReference>
<dbReference type="PANTHER" id="PTHR37316:SF3">
    <property type="entry name" value="TEICHOIC ACID GLYCEROL-PHOSPHATE TRANSFERASE"/>
    <property type="match status" value="1"/>
</dbReference>
<comment type="subcellular location">
    <subcellularLocation>
        <location evidence="1">Cell membrane</location>
        <topology evidence="1">Peripheral membrane protein</topology>
    </subcellularLocation>
</comment>
<evidence type="ECO:0000256" key="5">
    <source>
        <dbReference type="ARBA" id="ARBA00022944"/>
    </source>
</evidence>